<dbReference type="Proteomes" id="UP000240883">
    <property type="component" value="Unassembled WGS sequence"/>
</dbReference>
<dbReference type="EMBL" id="KZ678139">
    <property type="protein sequence ID" value="PSN64195.1"/>
    <property type="molecule type" value="Genomic_DNA"/>
</dbReference>
<feature type="coiled-coil region" evidence="1">
    <location>
        <begin position="196"/>
        <end position="226"/>
    </location>
</feature>
<feature type="compositionally biased region" description="Polar residues" evidence="2">
    <location>
        <begin position="358"/>
        <end position="367"/>
    </location>
</feature>
<feature type="compositionally biased region" description="Polar residues" evidence="2">
    <location>
        <begin position="293"/>
        <end position="322"/>
    </location>
</feature>
<accession>A0A2T2NFI6</accession>
<feature type="region of interest" description="Disordered" evidence="2">
    <location>
        <begin position="291"/>
        <end position="367"/>
    </location>
</feature>
<evidence type="ECO:0000313" key="4">
    <source>
        <dbReference type="Proteomes" id="UP000240883"/>
    </source>
</evidence>
<dbReference type="STRING" id="1448308.A0A2T2NFI6"/>
<dbReference type="OrthoDB" id="5410764at2759"/>
<dbReference type="AlphaFoldDB" id="A0A2T2NFI6"/>
<evidence type="ECO:0000313" key="3">
    <source>
        <dbReference type="EMBL" id="PSN64195.1"/>
    </source>
</evidence>
<gene>
    <name evidence="3" type="ORF">BS50DRAFT_499445</name>
</gene>
<evidence type="ECO:0000256" key="1">
    <source>
        <dbReference type="SAM" id="Coils"/>
    </source>
</evidence>
<keyword evidence="1" id="KW-0175">Coiled coil</keyword>
<protein>
    <submittedName>
        <fullName evidence="3">Uncharacterized protein</fullName>
    </submittedName>
</protein>
<proteinExistence type="predicted"/>
<name>A0A2T2NFI6_CORCC</name>
<feature type="non-terminal residue" evidence="3">
    <location>
        <position position="367"/>
    </location>
</feature>
<reference evidence="3 4" key="1">
    <citation type="journal article" date="2018" name="Front. Microbiol.">
        <title>Genome-Wide Analysis of Corynespora cassiicola Leaf Fall Disease Putative Effectors.</title>
        <authorList>
            <person name="Lopez D."/>
            <person name="Ribeiro S."/>
            <person name="Label P."/>
            <person name="Fumanal B."/>
            <person name="Venisse J.S."/>
            <person name="Kohler A."/>
            <person name="de Oliveira R.R."/>
            <person name="Labutti K."/>
            <person name="Lipzen A."/>
            <person name="Lail K."/>
            <person name="Bauer D."/>
            <person name="Ohm R.A."/>
            <person name="Barry K.W."/>
            <person name="Spatafora J."/>
            <person name="Grigoriev I.V."/>
            <person name="Martin F.M."/>
            <person name="Pujade-Renaud V."/>
        </authorList>
    </citation>
    <scope>NUCLEOTIDE SEQUENCE [LARGE SCALE GENOMIC DNA]</scope>
    <source>
        <strain evidence="3 4">Philippines</strain>
    </source>
</reference>
<organism evidence="3 4">
    <name type="scientific">Corynespora cassiicola Philippines</name>
    <dbReference type="NCBI Taxonomy" id="1448308"/>
    <lineage>
        <taxon>Eukaryota</taxon>
        <taxon>Fungi</taxon>
        <taxon>Dikarya</taxon>
        <taxon>Ascomycota</taxon>
        <taxon>Pezizomycotina</taxon>
        <taxon>Dothideomycetes</taxon>
        <taxon>Pleosporomycetidae</taxon>
        <taxon>Pleosporales</taxon>
        <taxon>Corynesporascaceae</taxon>
        <taxon>Corynespora</taxon>
    </lineage>
</organism>
<sequence>MFAPQPLDPAPAPALKAAESDRGPLDAIFACAVCSTTFSENYDGHTDTVKAFSDGVNPRNRLVTKLYLTSCLHVVCTSHFEGGAPPLFPAGHRAQAACPVCIKEKNDDKKRDLFSVRGFNEGEYDPAIPQAFFTVPPLKLEGGGKEKEALRFQYDALARFSQHVSKVNTRYNDALDGATENLKTTNAKLYAVQLSQHDLQAKVNKLEEENQELRRRDERLKSFEAKMPQITEYLNQFAAVVEDNKKLNRRLASVGMRMPTEPITLRRSVFTHDCYGSIVAHLPEASEAWQEARASSHTAGRSANISNAPDHSSDYSSPVLSQSRKRVRPDTPNPDYHPPTSRDAMPPPTHYIPRKQSLRSTFQSLKK</sequence>
<evidence type="ECO:0000256" key="2">
    <source>
        <dbReference type="SAM" id="MobiDB-lite"/>
    </source>
</evidence>
<keyword evidence="4" id="KW-1185">Reference proteome</keyword>